<dbReference type="Proteomes" id="UP000265618">
    <property type="component" value="Unassembled WGS sequence"/>
</dbReference>
<reference evidence="1 2" key="1">
    <citation type="journal article" date="2018" name="PLoS ONE">
        <title>The draft genome of Kipferlia bialata reveals reductive genome evolution in fornicate parasites.</title>
        <authorList>
            <person name="Tanifuji G."/>
            <person name="Takabayashi S."/>
            <person name="Kume K."/>
            <person name="Takagi M."/>
            <person name="Nakayama T."/>
            <person name="Kamikawa R."/>
            <person name="Inagaki Y."/>
            <person name="Hashimoto T."/>
        </authorList>
    </citation>
    <scope>NUCLEOTIDE SEQUENCE [LARGE SCALE GENOMIC DNA]</scope>
    <source>
        <strain evidence="1">NY0173</strain>
    </source>
</reference>
<proteinExistence type="predicted"/>
<dbReference type="InterPro" id="IPR037013">
    <property type="entry name" value="GSH-S_sub-bd_sf"/>
</dbReference>
<feature type="non-terminal residue" evidence="1">
    <location>
        <position position="1"/>
    </location>
</feature>
<evidence type="ECO:0000313" key="1">
    <source>
        <dbReference type="EMBL" id="GIQ90867.1"/>
    </source>
</evidence>
<dbReference type="AlphaFoldDB" id="A0A9K3GPT0"/>
<keyword evidence="2" id="KW-1185">Reference proteome</keyword>
<gene>
    <name evidence="1" type="ORF">KIPB_013830</name>
</gene>
<evidence type="ECO:0000313" key="2">
    <source>
        <dbReference type="Proteomes" id="UP000265618"/>
    </source>
</evidence>
<comment type="caution">
    <text evidence="1">The sequence shown here is derived from an EMBL/GenBank/DDBJ whole genome shotgun (WGS) entry which is preliminary data.</text>
</comment>
<dbReference type="Gene3D" id="3.40.50.1760">
    <property type="entry name" value="Glutathione synthase, substrate-binding domain superfamily, eukaryotic"/>
    <property type="match status" value="1"/>
</dbReference>
<dbReference type="GO" id="GO:0005524">
    <property type="term" value="F:ATP binding"/>
    <property type="evidence" value="ECO:0007669"/>
    <property type="project" value="InterPro"/>
</dbReference>
<name>A0A9K3GPT0_9EUKA</name>
<dbReference type="OrthoDB" id="2020073at2759"/>
<feature type="non-terminal residue" evidence="1">
    <location>
        <position position="145"/>
    </location>
</feature>
<protein>
    <submittedName>
        <fullName evidence="1">Uncharacterized protein</fullName>
    </submittedName>
</protein>
<sequence length="145" mass="15666">KEEAVLLRDDYLVDAQDGVPYEVEFNLVSVGLPGLSERTFKMAGSGTVPNHSLGETTTLLRACHDTYCARKGVSANDATVVCLVLPNERNIYDQKDILTHPNLDGHTARIPFPSLASARVEASPAGGLPDLYLEGCDTPVSTIYF</sequence>
<dbReference type="InterPro" id="IPR014049">
    <property type="entry name" value="Glutathione_synthase_N_euk"/>
</dbReference>
<dbReference type="Gene3D" id="3.30.1490.80">
    <property type="match status" value="1"/>
</dbReference>
<accession>A0A9K3GPT0</accession>
<organism evidence="1 2">
    <name type="scientific">Kipferlia bialata</name>
    <dbReference type="NCBI Taxonomy" id="797122"/>
    <lineage>
        <taxon>Eukaryota</taxon>
        <taxon>Metamonada</taxon>
        <taxon>Carpediemonas-like organisms</taxon>
        <taxon>Kipferlia</taxon>
    </lineage>
</organism>
<dbReference type="EMBL" id="BDIP01006784">
    <property type="protein sequence ID" value="GIQ90867.1"/>
    <property type="molecule type" value="Genomic_DNA"/>
</dbReference>
<dbReference type="Gene3D" id="3.30.470.20">
    <property type="entry name" value="ATP-grasp fold, B domain"/>
    <property type="match status" value="1"/>
</dbReference>
<dbReference type="GO" id="GO:0004363">
    <property type="term" value="F:glutathione synthase activity"/>
    <property type="evidence" value="ECO:0007669"/>
    <property type="project" value="InterPro"/>
</dbReference>